<dbReference type="EMBL" id="BAAAYV010000011">
    <property type="protein sequence ID" value="GAA3661205.1"/>
    <property type="molecule type" value="Genomic_DNA"/>
</dbReference>
<feature type="transmembrane region" description="Helical" evidence="1">
    <location>
        <begin position="101"/>
        <end position="120"/>
    </location>
</feature>
<dbReference type="Proteomes" id="UP001410795">
    <property type="component" value="Unassembled WGS sequence"/>
</dbReference>
<dbReference type="Pfam" id="PF17197">
    <property type="entry name" value="DUF5134"/>
    <property type="match status" value="1"/>
</dbReference>
<protein>
    <submittedName>
        <fullName evidence="2">DUF5134 domain-containing protein</fullName>
    </submittedName>
</protein>
<comment type="caution">
    <text evidence="2">The sequence shown here is derived from an EMBL/GenBank/DDBJ whole genome shotgun (WGS) entry which is preliminary data.</text>
</comment>
<name>A0ABP7BLI1_9MICO</name>
<organism evidence="2 3">
    <name type="scientific">Microbacterium marinilacus</name>
    <dbReference type="NCBI Taxonomy" id="415209"/>
    <lineage>
        <taxon>Bacteria</taxon>
        <taxon>Bacillati</taxon>
        <taxon>Actinomycetota</taxon>
        <taxon>Actinomycetes</taxon>
        <taxon>Micrococcales</taxon>
        <taxon>Microbacteriaceae</taxon>
        <taxon>Microbacterium</taxon>
    </lineage>
</organism>
<feature type="transmembrane region" description="Helical" evidence="1">
    <location>
        <begin position="135"/>
        <end position="157"/>
    </location>
</feature>
<sequence>MLSDPVLQWVLTLTFSATAAYSALRLVNDRKPFLIIGDGLHLVMSLAMIAMCWPWWAVIPALPQLLVFIAGTMWFALVAVLQSQRRIRRASVGGHSPWHQVAHAIMMLAMVWMILAMPSGTDSAAHTHHHGGLDLWAALTGVAITAAMATAGVIFLVELIRCVRGRTTWLGHTGDVASGTLMSFGMAAMCWPMITG</sequence>
<keyword evidence="1" id="KW-0472">Membrane</keyword>
<keyword evidence="1" id="KW-1133">Transmembrane helix</keyword>
<evidence type="ECO:0000313" key="3">
    <source>
        <dbReference type="Proteomes" id="UP001410795"/>
    </source>
</evidence>
<reference evidence="3" key="1">
    <citation type="journal article" date="2019" name="Int. J. Syst. Evol. Microbiol.">
        <title>The Global Catalogue of Microorganisms (GCM) 10K type strain sequencing project: providing services to taxonomists for standard genome sequencing and annotation.</title>
        <authorList>
            <consortium name="The Broad Institute Genomics Platform"/>
            <consortium name="The Broad Institute Genome Sequencing Center for Infectious Disease"/>
            <person name="Wu L."/>
            <person name="Ma J."/>
        </authorList>
    </citation>
    <scope>NUCLEOTIDE SEQUENCE [LARGE SCALE GENOMIC DNA]</scope>
    <source>
        <strain evidence="3">JCM 16546</strain>
    </source>
</reference>
<dbReference type="RefSeq" id="WP_221856131.1">
    <property type="nucleotide sequence ID" value="NZ_BAAAYV010000011.1"/>
</dbReference>
<evidence type="ECO:0000313" key="2">
    <source>
        <dbReference type="EMBL" id="GAA3661205.1"/>
    </source>
</evidence>
<evidence type="ECO:0000256" key="1">
    <source>
        <dbReference type="SAM" id="Phobius"/>
    </source>
</evidence>
<feature type="transmembrane region" description="Helical" evidence="1">
    <location>
        <begin position="6"/>
        <end position="27"/>
    </location>
</feature>
<dbReference type="InterPro" id="IPR033458">
    <property type="entry name" value="DUF5134"/>
</dbReference>
<keyword evidence="1" id="KW-0812">Transmembrane</keyword>
<keyword evidence="3" id="KW-1185">Reference proteome</keyword>
<gene>
    <name evidence="2" type="ORF">GCM10022202_22980</name>
</gene>
<feature type="transmembrane region" description="Helical" evidence="1">
    <location>
        <begin position="62"/>
        <end position="81"/>
    </location>
</feature>
<feature type="transmembrane region" description="Helical" evidence="1">
    <location>
        <begin position="39"/>
        <end position="56"/>
    </location>
</feature>
<proteinExistence type="predicted"/>
<accession>A0ABP7BLI1</accession>